<organism evidence="4 5">
    <name type="scientific">Pedobacter steynii</name>
    <dbReference type="NCBI Taxonomy" id="430522"/>
    <lineage>
        <taxon>Bacteria</taxon>
        <taxon>Pseudomonadati</taxon>
        <taxon>Bacteroidota</taxon>
        <taxon>Sphingobacteriia</taxon>
        <taxon>Sphingobacteriales</taxon>
        <taxon>Sphingobacteriaceae</taxon>
        <taxon>Pedobacter</taxon>
    </lineage>
</organism>
<evidence type="ECO:0000313" key="5">
    <source>
        <dbReference type="Proteomes" id="UP000183200"/>
    </source>
</evidence>
<reference evidence="5" key="1">
    <citation type="submission" date="2016-10" db="EMBL/GenBank/DDBJ databases">
        <authorList>
            <person name="Varghese N."/>
            <person name="Submissions S."/>
        </authorList>
    </citation>
    <scope>NUCLEOTIDE SEQUENCE [LARGE SCALE GENOMIC DNA]</scope>
    <source>
        <strain evidence="5">DSM 19110</strain>
    </source>
</reference>
<dbReference type="Gene3D" id="3.55.50.30">
    <property type="match status" value="1"/>
</dbReference>
<keyword evidence="5" id="KW-1185">Reference proteome</keyword>
<evidence type="ECO:0000313" key="4">
    <source>
        <dbReference type="EMBL" id="SDL94007.1"/>
    </source>
</evidence>
<dbReference type="AlphaFoldDB" id="A0A1G9P6Z7"/>
<accession>A0A1G9P6Z7</accession>
<sequence>MDHNNKRLSELFNGYLSQINTDEERIEFFDYVQDPFYAVDIQELISDAYENQVEPVNIDARIKAEVLNSILAEKQFINTPKRIKLWPGIAAAVAIITVVGLGLLFYNDKAVEQSVVTNQANDASPGKNTATLTLADGRKIMLSNVKNGQLANESGSIISKTVDGQLVYQDGKMISDEKVSPNVLSTTRGQTYKVQLPDGTNVWLNSASSIKYPASFANLKDRTVELTGEAYFEVAKEKNHPFIVRTDRQEVRVLGTHFNINSYKDEPAIVTTLLEGSIRINNVKTLKPGEQADLDKSGELIVSQGNSDAAAWKDGKFRFLNTDLETVLRQLGRWYDVEIKYEDAIPQRKFTGGIDRSLKASEALDILRYTKVNFRIEGKTIIVSNK</sequence>
<feature type="domain" description="FecR protein" evidence="2">
    <location>
        <begin position="183"/>
        <end position="279"/>
    </location>
</feature>
<feature type="transmembrane region" description="Helical" evidence="1">
    <location>
        <begin position="85"/>
        <end position="106"/>
    </location>
</feature>
<keyword evidence="1" id="KW-0472">Membrane</keyword>
<dbReference type="FunFam" id="2.60.120.1440:FF:000001">
    <property type="entry name" value="Putative anti-sigma factor"/>
    <property type="match status" value="1"/>
</dbReference>
<proteinExistence type="predicted"/>
<gene>
    <name evidence="4" type="ORF">SAMN05421820_102550</name>
</gene>
<protein>
    <submittedName>
        <fullName evidence="4">FecR protein</fullName>
    </submittedName>
</protein>
<dbReference type="PANTHER" id="PTHR30273:SF2">
    <property type="entry name" value="PROTEIN FECR"/>
    <property type="match status" value="1"/>
</dbReference>
<keyword evidence="1" id="KW-0812">Transmembrane</keyword>
<dbReference type="EMBL" id="FNGY01000002">
    <property type="protein sequence ID" value="SDL94007.1"/>
    <property type="molecule type" value="Genomic_DNA"/>
</dbReference>
<dbReference type="Gene3D" id="2.60.120.1440">
    <property type="match status" value="1"/>
</dbReference>
<dbReference type="RefSeq" id="WP_074605405.1">
    <property type="nucleotide sequence ID" value="NZ_FNGY01000002.1"/>
</dbReference>
<evidence type="ECO:0000256" key="1">
    <source>
        <dbReference type="SAM" id="Phobius"/>
    </source>
</evidence>
<dbReference type="Proteomes" id="UP000183200">
    <property type="component" value="Unassembled WGS sequence"/>
</dbReference>
<dbReference type="InterPro" id="IPR012373">
    <property type="entry name" value="Ferrdict_sens_TM"/>
</dbReference>
<feature type="domain" description="Protein FecR C-terminal" evidence="3">
    <location>
        <begin position="316"/>
        <end position="383"/>
    </location>
</feature>
<evidence type="ECO:0000259" key="3">
    <source>
        <dbReference type="Pfam" id="PF16344"/>
    </source>
</evidence>
<dbReference type="InterPro" id="IPR006860">
    <property type="entry name" value="FecR"/>
</dbReference>
<evidence type="ECO:0000259" key="2">
    <source>
        <dbReference type="Pfam" id="PF04773"/>
    </source>
</evidence>
<dbReference type="Pfam" id="PF16344">
    <property type="entry name" value="FecR_C"/>
    <property type="match status" value="1"/>
</dbReference>
<dbReference type="GO" id="GO:0016989">
    <property type="term" value="F:sigma factor antagonist activity"/>
    <property type="evidence" value="ECO:0007669"/>
    <property type="project" value="TreeGrafter"/>
</dbReference>
<dbReference type="InterPro" id="IPR032508">
    <property type="entry name" value="FecR_C"/>
</dbReference>
<dbReference type="OrthoDB" id="1099963at2"/>
<dbReference type="PANTHER" id="PTHR30273">
    <property type="entry name" value="PERIPLASMIC SIGNAL SENSOR AND SIGMA FACTOR ACTIVATOR FECR-RELATED"/>
    <property type="match status" value="1"/>
</dbReference>
<dbReference type="Pfam" id="PF04773">
    <property type="entry name" value="FecR"/>
    <property type="match status" value="1"/>
</dbReference>
<keyword evidence="1" id="KW-1133">Transmembrane helix</keyword>
<name>A0A1G9P6Z7_9SPHI</name>